<dbReference type="PANTHER" id="PTHR11592:SF78">
    <property type="entry name" value="GLUTATHIONE PEROXIDASE"/>
    <property type="match status" value="1"/>
</dbReference>
<dbReference type="PROSITE" id="PS00460">
    <property type="entry name" value="GLUTATHIONE_PEROXID_1"/>
    <property type="match status" value="1"/>
</dbReference>
<dbReference type="PRINTS" id="PR01011">
    <property type="entry name" value="GLUTPROXDASE"/>
</dbReference>
<dbReference type="PIRSF" id="PIRSF000303">
    <property type="entry name" value="Glutathion_perox"/>
    <property type="match status" value="1"/>
</dbReference>
<dbReference type="AlphaFoldDB" id="A0A518GT03"/>
<comment type="similarity">
    <text evidence="1 5">Belongs to the glutathione peroxidase family.</text>
</comment>
<proteinExistence type="inferred from homology"/>
<protein>
    <recommendedName>
        <fullName evidence="5">Glutathione peroxidase</fullName>
    </recommendedName>
</protein>
<dbReference type="EMBL" id="CP036299">
    <property type="protein sequence ID" value="QDV31722.1"/>
    <property type="molecule type" value="Genomic_DNA"/>
</dbReference>
<evidence type="ECO:0000313" key="6">
    <source>
        <dbReference type="EMBL" id="QDV31722.1"/>
    </source>
</evidence>
<dbReference type="InterPro" id="IPR036249">
    <property type="entry name" value="Thioredoxin-like_sf"/>
</dbReference>
<dbReference type="Pfam" id="PF00255">
    <property type="entry name" value="GSHPx"/>
    <property type="match status" value="1"/>
</dbReference>
<keyword evidence="7" id="KW-1185">Reference proteome</keyword>
<evidence type="ECO:0000256" key="2">
    <source>
        <dbReference type="ARBA" id="ARBA00022559"/>
    </source>
</evidence>
<dbReference type="InterPro" id="IPR000889">
    <property type="entry name" value="Glutathione_peroxidase"/>
</dbReference>
<feature type="active site" evidence="4">
    <location>
        <position position="72"/>
    </location>
</feature>
<name>A0A518GT03_9PLAN</name>
<reference evidence="6 7" key="1">
    <citation type="submission" date="2019-02" db="EMBL/GenBank/DDBJ databases">
        <title>Deep-cultivation of Planctomycetes and their phenomic and genomic characterization uncovers novel biology.</title>
        <authorList>
            <person name="Wiegand S."/>
            <person name="Jogler M."/>
            <person name="Boedeker C."/>
            <person name="Pinto D."/>
            <person name="Vollmers J."/>
            <person name="Rivas-Marin E."/>
            <person name="Kohn T."/>
            <person name="Peeters S.H."/>
            <person name="Heuer A."/>
            <person name="Rast P."/>
            <person name="Oberbeckmann S."/>
            <person name="Bunk B."/>
            <person name="Jeske O."/>
            <person name="Meyerdierks A."/>
            <person name="Storesund J.E."/>
            <person name="Kallscheuer N."/>
            <person name="Luecker S."/>
            <person name="Lage O.M."/>
            <person name="Pohl T."/>
            <person name="Merkel B.J."/>
            <person name="Hornburger P."/>
            <person name="Mueller R.-W."/>
            <person name="Bruemmer F."/>
            <person name="Labrenz M."/>
            <person name="Spormann A.M."/>
            <person name="Op den Camp H."/>
            <person name="Overmann J."/>
            <person name="Amann R."/>
            <person name="Jetten M.S.M."/>
            <person name="Mascher T."/>
            <person name="Medema M.H."/>
            <person name="Devos D.P."/>
            <person name="Kaster A.-K."/>
            <person name="Ovreas L."/>
            <person name="Rohde M."/>
            <person name="Galperin M.Y."/>
            <person name="Jogler C."/>
        </authorList>
    </citation>
    <scope>NUCLEOTIDE SEQUENCE [LARGE SCALE GENOMIC DNA]</scope>
    <source>
        <strain evidence="6 7">Spb1</strain>
    </source>
</reference>
<accession>A0A518GT03</accession>
<dbReference type="KEGG" id="peh:Spb1_36670"/>
<evidence type="ECO:0000256" key="1">
    <source>
        <dbReference type="ARBA" id="ARBA00006926"/>
    </source>
</evidence>
<dbReference type="PANTHER" id="PTHR11592">
    <property type="entry name" value="GLUTATHIONE PEROXIDASE"/>
    <property type="match status" value="1"/>
</dbReference>
<dbReference type="SUPFAM" id="SSF52833">
    <property type="entry name" value="Thioredoxin-like"/>
    <property type="match status" value="1"/>
</dbReference>
<sequence>MRSLVRGLMILALVSAAVVTSLMTKGDKMTTVAADATGSIYRHKLTTLSGEPVELSKYKGKVILVVNVASACGYTGQYKPLQAISEKYKEQGLEVVGVPCNQFGGQEPGSADEIQTFCSNKYGVTFDLLAKTDVNGPKASPLYVDLKAQSPNGNGDIGWNFEKFLISRDGKVVGRYKSGVKPDSKELVSAIEAELAKK</sequence>
<dbReference type="Gene3D" id="3.40.30.10">
    <property type="entry name" value="Glutaredoxin"/>
    <property type="match status" value="1"/>
</dbReference>
<dbReference type="Proteomes" id="UP000315349">
    <property type="component" value="Chromosome"/>
</dbReference>
<dbReference type="CDD" id="cd00340">
    <property type="entry name" value="GSH_Peroxidase"/>
    <property type="match status" value="1"/>
</dbReference>
<gene>
    <name evidence="6" type="primary">gpx1</name>
    <name evidence="6" type="ORF">Spb1_36670</name>
</gene>
<dbReference type="PROSITE" id="PS51355">
    <property type="entry name" value="GLUTATHIONE_PEROXID_3"/>
    <property type="match status" value="1"/>
</dbReference>
<evidence type="ECO:0000256" key="3">
    <source>
        <dbReference type="ARBA" id="ARBA00023002"/>
    </source>
</evidence>
<evidence type="ECO:0000313" key="7">
    <source>
        <dbReference type="Proteomes" id="UP000315349"/>
    </source>
</evidence>
<keyword evidence="2 5" id="KW-0575">Peroxidase</keyword>
<dbReference type="GO" id="GO:0034599">
    <property type="term" value="P:cellular response to oxidative stress"/>
    <property type="evidence" value="ECO:0007669"/>
    <property type="project" value="TreeGrafter"/>
</dbReference>
<keyword evidence="3 5" id="KW-0560">Oxidoreductase</keyword>
<dbReference type="GO" id="GO:0004601">
    <property type="term" value="F:peroxidase activity"/>
    <property type="evidence" value="ECO:0007669"/>
    <property type="project" value="UniProtKB-KW"/>
</dbReference>
<evidence type="ECO:0000256" key="5">
    <source>
        <dbReference type="RuleBase" id="RU000499"/>
    </source>
</evidence>
<organism evidence="6 7">
    <name type="scientific">Planctopirus ephydatiae</name>
    <dbReference type="NCBI Taxonomy" id="2528019"/>
    <lineage>
        <taxon>Bacteria</taxon>
        <taxon>Pseudomonadati</taxon>
        <taxon>Planctomycetota</taxon>
        <taxon>Planctomycetia</taxon>
        <taxon>Planctomycetales</taxon>
        <taxon>Planctomycetaceae</taxon>
        <taxon>Planctopirus</taxon>
    </lineage>
</organism>
<evidence type="ECO:0000256" key="4">
    <source>
        <dbReference type="PIRSR" id="PIRSR000303-1"/>
    </source>
</evidence>
<dbReference type="InterPro" id="IPR029759">
    <property type="entry name" value="GPX_AS"/>
</dbReference>
<dbReference type="FunFam" id="3.40.30.10:FF:000010">
    <property type="entry name" value="Glutathione peroxidase"/>
    <property type="match status" value="1"/>
</dbReference>